<keyword evidence="3" id="KW-1185">Reference proteome</keyword>
<dbReference type="Pfam" id="PF12697">
    <property type="entry name" value="Abhydrolase_6"/>
    <property type="match status" value="1"/>
</dbReference>
<protein>
    <submittedName>
        <fullName evidence="2">Alpha/beta hydrolase</fullName>
    </submittedName>
</protein>
<proteinExistence type="predicted"/>
<organism evidence="2 3">
    <name type="scientific">Xanthobacter oligotrophicus</name>
    <dbReference type="NCBI Taxonomy" id="2607286"/>
    <lineage>
        <taxon>Bacteria</taxon>
        <taxon>Pseudomonadati</taxon>
        <taxon>Pseudomonadota</taxon>
        <taxon>Alphaproteobacteria</taxon>
        <taxon>Hyphomicrobiales</taxon>
        <taxon>Xanthobacteraceae</taxon>
        <taxon>Xanthobacter</taxon>
    </lineage>
</organism>
<dbReference type="PANTHER" id="PTHR43194:SF2">
    <property type="entry name" value="PEROXISOMAL MEMBRANE PROTEIN LPX1"/>
    <property type="match status" value="1"/>
</dbReference>
<dbReference type="RefSeq" id="WP_393992105.1">
    <property type="nucleotide sequence ID" value="NZ_JBAFVH010000004.1"/>
</dbReference>
<comment type="caution">
    <text evidence="2">The sequence shown here is derived from an EMBL/GenBank/DDBJ whole genome shotgun (WGS) entry which is preliminary data.</text>
</comment>
<accession>A0ABW6ZU00</accession>
<dbReference type="InterPro" id="IPR000073">
    <property type="entry name" value="AB_hydrolase_1"/>
</dbReference>
<dbReference type="EMBL" id="JBAFVH010000004">
    <property type="protein sequence ID" value="MFG1372201.1"/>
    <property type="molecule type" value="Genomic_DNA"/>
</dbReference>
<sequence length="307" mass="32321">MDQPDGKQGGGEQAFEEQTSAASARFFAYPSADGVALFGREWGDPAAPLPVVLLSGLTRNSRDYEALAQALVADASHPTRVVAFDYRGRGGSGHAPYTTYTPIQEAQDILAGLAVLGISRAVLAGTSRGGLVMFVLAILRPQLFAGAIFNDIGPVVEVAGILRIGSYVGAPLRANWPEAVADLKATQGFMFPALSDAEWERFARQIHGDAGGKPCLSYDPALGEAFKAIDPGKPLPDLWPGFDALAQVPAMVVRGALSDVLSARTVADMAARHPGLVIHEVAEQGHAPLLWDAPAQQAIIAFIRSVS</sequence>
<evidence type="ECO:0000259" key="1">
    <source>
        <dbReference type="Pfam" id="PF12697"/>
    </source>
</evidence>
<keyword evidence="2" id="KW-0378">Hydrolase</keyword>
<dbReference type="InterPro" id="IPR029058">
    <property type="entry name" value="AB_hydrolase_fold"/>
</dbReference>
<feature type="domain" description="AB hydrolase-1" evidence="1">
    <location>
        <begin position="51"/>
        <end position="295"/>
    </location>
</feature>
<dbReference type="SUPFAM" id="SSF53474">
    <property type="entry name" value="alpha/beta-Hydrolases"/>
    <property type="match status" value="1"/>
</dbReference>
<reference evidence="2 3" key="1">
    <citation type="submission" date="2024-02" db="EMBL/GenBank/DDBJ databases">
        <title>Expansion and revision of Xanthobacter and proposal of Roseixanthobacter gen. nov.</title>
        <authorList>
            <person name="Soltysiak M.P.M."/>
            <person name="Jalihal A."/>
            <person name="Ory A."/>
            <person name="Chrisophersen C."/>
            <person name="Lee A.D."/>
            <person name="Boulton J."/>
            <person name="Springer M."/>
        </authorList>
    </citation>
    <scope>NUCLEOTIDE SEQUENCE [LARGE SCALE GENOMIC DNA]</scope>
    <source>
        <strain evidence="2 3">23A</strain>
    </source>
</reference>
<name>A0ABW6ZU00_9HYPH</name>
<dbReference type="Gene3D" id="3.40.50.1820">
    <property type="entry name" value="alpha/beta hydrolase"/>
    <property type="match status" value="1"/>
</dbReference>
<evidence type="ECO:0000313" key="2">
    <source>
        <dbReference type="EMBL" id="MFG1372201.1"/>
    </source>
</evidence>
<dbReference type="GO" id="GO:0016787">
    <property type="term" value="F:hydrolase activity"/>
    <property type="evidence" value="ECO:0007669"/>
    <property type="project" value="UniProtKB-KW"/>
</dbReference>
<dbReference type="InterPro" id="IPR050228">
    <property type="entry name" value="Carboxylesterase_BioH"/>
</dbReference>
<gene>
    <name evidence="2" type="ORF">V5F32_08505</name>
</gene>
<dbReference type="Proteomes" id="UP001604002">
    <property type="component" value="Unassembled WGS sequence"/>
</dbReference>
<evidence type="ECO:0000313" key="3">
    <source>
        <dbReference type="Proteomes" id="UP001604002"/>
    </source>
</evidence>
<dbReference type="PANTHER" id="PTHR43194">
    <property type="entry name" value="HYDROLASE ALPHA/BETA FOLD FAMILY"/>
    <property type="match status" value="1"/>
</dbReference>